<dbReference type="Pfam" id="PF13753">
    <property type="entry name" value="SWM_repeat"/>
    <property type="match status" value="3"/>
</dbReference>
<dbReference type="PROSITE" id="PS51272">
    <property type="entry name" value="SLH"/>
    <property type="match status" value="3"/>
</dbReference>
<dbReference type="EMBL" id="QRDZ01000007">
    <property type="protein sequence ID" value="RED84014.1"/>
    <property type="molecule type" value="Genomic_DNA"/>
</dbReference>
<evidence type="ECO:0000313" key="5">
    <source>
        <dbReference type="Proteomes" id="UP000256977"/>
    </source>
</evidence>
<comment type="caution">
    <text evidence="4">The sequence shown here is derived from an EMBL/GenBank/DDBJ whole genome shotgun (WGS) entry which is preliminary data.</text>
</comment>
<dbReference type="InterPro" id="IPR051465">
    <property type="entry name" value="Cell_Envelope_Struct_Comp"/>
</dbReference>
<dbReference type="OrthoDB" id="2675126at2"/>
<feature type="domain" description="SLH" evidence="3">
    <location>
        <begin position="1285"/>
        <end position="1346"/>
    </location>
</feature>
<feature type="chain" id="PRO_5017789408" evidence="2">
    <location>
        <begin position="28"/>
        <end position="1346"/>
    </location>
</feature>
<proteinExistence type="predicted"/>
<evidence type="ECO:0000313" key="4">
    <source>
        <dbReference type="EMBL" id="RED84014.1"/>
    </source>
</evidence>
<dbReference type="InterPro" id="IPR032812">
    <property type="entry name" value="SbsA_Ig"/>
</dbReference>
<reference evidence="4 5" key="1">
    <citation type="submission" date="2018-07" db="EMBL/GenBank/DDBJ databases">
        <title>Genomic Encyclopedia of Type Strains, Phase III (KMG-III): the genomes of soil and plant-associated and newly described type strains.</title>
        <authorList>
            <person name="Whitman W."/>
        </authorList>
    </citation>
    <scope>NUCLEOTIDE SEQUENCE [LARGE SCALE GENOMIC DNA]</scope>
    <source>
        <strain evidence="4 5">CECT 7287</strain>
    </source>
</reference>
<evidence type="ECO:0000259" key="3">
    <source>
        <dbReference type="PROSITE" id="PS51272"/>
    </source>
</evidence>
<feature type="domain" description="SLH" evidence="3">
    <location>
        <begin position="1218"/>
        <end position="1281"/>
    </location>
</feature>
<accession>A0A3D9KBV9</accession>
<dbReference type="InterPro" id="IPR011801">
    <property type="entry name" value="Swm_rep_I_cyn"/>
</dbReference>
<dbReference type="Pfam" id="PF13205">
    <property type="entry name" value="Big_5"/>
    <property type="match status" value="3"/>
</dbReference>
<feature type="signal peptide" evidence="2">
    <location>
        <begin position="1"/>
        <end position="27"/>
    </location>
</feature>
<dbReference type="InterPro" id="IPR014755">
    <property type="entry name" value="Cu-Rt/internalin_Ig-like"/>
</dbReference>
<feature type="domain" description="SLH" evidence="3">
    <location>
        <begin position="1157"/>
        <end position="1217"/>
    </location>
</feature>
<protein>
    <submittedName>
        <fullName evidence="4">Putative repeat protein (TIGR02059 family)</fullName>
    </submittedName>
</protein>
<dbReference type="RefSeq" id="WP_147310167.1">
    <property type="nucleotide sequence ID" value="NZ_QRDZ01000007.1"/>
</dbReference>
<dbReference type="NCBIfam" id="TIGR02059">
    <property type="entry name" value="swm_rep_I"/>
    <property type="match status" value="4"/>
</dbReference>
<evidence type="ECO:0000256" key="1">
    <source>
        <dbReference type="ARBA" id="ARBA00022729"/>
    </source>
</evidence>
<dbReference type="InterPro" id="IPR001119">
    <property type="entry name" value="SLH_dom"/>
</dbReference>
<dbReference type="Pfam" id="PF00395">
    <property type="entry name" value="SLH"/>
    <property type="match status" value="3"/>
</dbReference>
<keyword evidence="5" id="KW-1185">Reference proteome</keyword>
<evidence type="ECO:0000256" key="2">
    <source>
        <dbReference type="SAM" id="SignalP"/>
    </source>
</evidence>
<gene>
    <name evidence="4" type="ORF">DFP98_107122</name>
</gene>
<dbReference type="InterPro" id="IPR028059">
    <property type="entry name" value="SWM_rpt"/>
</dbReference>
<name>A0A3D9KBV9_9BACL</name>
<dbReference type="Gene3D" id="2.60.40.1220">
    <property type="match status" value="2"/>
</dbReference>
<sequence length="1346" mass="142230">MQRIRALSLILTVALILQTFAFPSAKAATGGPVVVSMTPSHGASAAVTTTELILTFDEEIIRGAGKIQLYDYDTTTLVGEYDIAKTSPSEVQVDIQNKAIVITPAGGLTSGVRYTVVVPPDTVRNYSNSASFVGIPYGQWMFRAEQLLPVAVNFVPVDQYSTLDPVNPGSLSFEFARKVVKGSGYIQVKRVADNVTVHSVSVQAADVTLNQVGVNWRVSLPLKGLEYNTSYYVLIDAGALVDPLNGAYSGIQTPSGPGSWTFRTKPALDTTKPKIQTFNPANNGVLADVNATQISLLFDEPVFANSNRSVIITTASGALVCTVPANATVANTGNPNVVFNLSAASCPKFANNTDYSVQIGSDVYRDASGNYFDALTWKFKVLTDTTPPAISTYFPTVSATAISTSLNELSLTFNEPLGTLASTATAQIFPQNAQANKRDLTMSIDPANNKRVILKLTGTAKLSNSTLYAVTVPANVIRDEAGNFFAGVTNPNQWTFQTGTNSVPVVSNSTISGSSIVLTFSENLDSTKTPNASNFYATANEAARAITGVSVSGNEVRLSLQSSVLVGQTVRLSYYPDAVVARRLQNTSGIEVASFTNRVLTNSTDSTLPKPENGYFYGSSLTLTFNKAMADVAPQFQTQIQSQFTVKQNGNVIGINSAFLSGNFLTMTLNSSSTSSLPVSVSYAPGVYPLRDPSGSMVPAFTDYYVRNQYDTEPPQLTSAVLNGSKIVMTYNEGLNPSSVPPITAFSVVTTGVTPPTVTKVVVANNTIELTLSQSVSSNVPVLLYYYQSSPAIMDLSGNIAPAIVGYNFTSGSSDVAQLASSSISNSQLTLVYSAPLNPNTAPYASQYTVKYNGATVPVTGVSVAGTQVVLNLSSPVGAGQTVTLSYITTGNPLRDTLDRIVAALNNITVGAQTGTPIANLPDYLESDGAGAVRLVVGKAVTATAAVTPSGKAAKRYVVDANKLAASYSLIKSNSSVTVPRVSVRIPTTEAGALVSLPIQSLISSATNVSNAEFLLDFGDLQFNLPLNAINLTKQLQQIGGNTSSDASLLLSIEKVSDVAFISALAAQGAQRVVAPADFSASILFGGKEYPINSYDRYVTRSFVIPASAGSLDNLAVVHFDQLTGKISYVPTRITNSGTSLYVNFMRKSNSKYAVVRKTMQYTDMKTHWANGDVSLLASKFIVDGTTPTTFAPKTNITRADFAQYIVRGLGLNGDRSAASKFTDVQGAGASAAYIGAASAAGIVQGGTDGKFRPNSPITREEMATMMVRAMNVAGVQQSADSSNLNRFNDRGNISSWAKEGVSISVQAGIISGVTSTSMKPKSNATRAEAVVMIKRLLEFVEFIDS</sequence>
<keyword evidence="1 2" id="KW-0732">Signal</keyword>
<dbReference type="Proteomes" id="UP000256977">
    <property type="component" value="Unassembled WGS sequence"/>
</dbReference>
<dbReference type="PANTHER" id="PTHR43308">
    <property type="entry name" value="OUTER MEMBRANE PROTEIN ALPHA-RELATED"/>
    <property type="match status" value="1"/>
</dbReference>
<organism evidence="4 5">
    <name type="scientific">Cohnella phaseoli</name>
    <dbReference type="NCBI Taxonomy" id="456490"/>
    <lineage>
        <taxon>Bacteria</taxon>
        <taxon>Bacillati</taxon>
        <taxon>Bacillota</taxon>
        <taxon>Bacilli</taxon>
        <taxon>Bacillales</taxon>
        <taxon>Paenibacillaceae</taxon>
        <taxon>Cohnella</taxon>
    </lineage>
</organism>
<dbReference type="PANTHER" id="PTHR43308:SF5">
    <property type="entry name" value="S-LAYER PROTEIN _ PEPTIDOGLYCAN ENDO-BETA-N-ACETYLGLUCOSAMINIDASE"/>
    <property type="match status" value="1"/>
</dbReference>